<keyword evidence="2" id="KW-0547">Nucleotide-binding</keyword>
<dbReference type="InterPro" id="IPR047187">
    <property type="entry name" value="SF1_C_Upf1"/>
</dbReference>
<reference evidence="9" key="1">
    <citation type="submission" date="2016-11" db="EMBL/GenBank/DDBJ databases">
        <authorList>
            <person name="Varghese N."/>
            <person name="Submissions S."/>
        </authorList>
    </citation>
    <scope>NUCLEOTIDE SEQUENCE [LARGE SCALE GENOMIC DNA]</scope>
    <source>
        <strain evidence="9">GAS401</strain>
    </source>
</reference>
<keyword evidence="4" id="KW-0347">Helicase</keyword>
<dbReference type="PANTHER" id="PTHR43788:SF8">
    <property type="entry name" value="DNA-BINDING PROTEIN SMUBP-2"/>
    <property type="match status" value="1"/>
</dbReference>
<dbReference type="SUPFAM" id="SSF56112">
    <property type="entry name" value="Protein kinase-like (PK-like)"/>
    <property type="match status" value="1"/>
</dbReference>
<dbReference type="InterPro" id="IPR041679">
    <property type="entry name" value="DNA2/NAM7-like_C"/>
</dbReference>
<keyword evidence="5" id="KW-0067">ATP-binding</keyword>
<evidence type="ECO:0000256" key="4">
    <source>
        <dbReference type="ARBA" id="ARBA00022806"/>
    </source>
</evidence>
<dbReference type="Pfam" id="PF13086">
    <property type="entry name" value="AAA_11"/>
    <property type="match status" value="1"/>
</dbReference>
<dbReference type="Pfam" id="PF13087">
    <property type="entry name" value="AAA_12"/>
    <property type="match status" value="1"/>
</dbReference>
<protein>
    <submittedName>
        <fullName evidence="8">AAA domain-containing protein</fullName>
    </submittedName>
</protein>
<proteinExistence type="inferred from homology"/>
<dbReference type="Proteomes" id="UP000184096">
    <property type="component" value="Chromosome I"/>
</dbReference>
<name>A0A1M7UMK4_9BRAD</name>
<comment type="similarity">
    <text evidence="1">Belongs to the DNA2/NAM7 helicase family.</text>
</comment>
<evidence type="ECO:0000259" key="7">
    <source>
        <dbReference type="Pfam" id="PF13087"/>
    </source>
</evidence>
<evidence type="ECO:0000256" key="2">
    <source>
        <dbReference type="ARBA" id="ARBA00022741"/>
    </source>
</evidence>
<evidence type="ECO:0000256" key="1">
    <source>
        <dbReference type="ARBA" id="ARBA00007913"/>
    </source>
</evidence>
<evidence type="ECO:0000256" key="3">
    <source>
        <dbReference type="ARBA" id="ARBA00022801"/>
    </source>
</evidence>
<dbReference type="GO" id="GO:0043139">
    <property type="term" value="F:5'-3' DNA helicase activity"/>
    <property type="evidence" value="ECO:0007669"/>
    <property type="project" value="TreeGrafter"/>
</dbReference>
<dbReference type="Gene3D" id="3.40.50.300">
    <property type="entry name" value="P-loop containing nucleotide triphosphate hydrolases"/>
    <property type="match status" value="2"/>
</dbReference>
<dbReference type="CDD" id="cd18808">
    <property type="entry name" value="SF1_C_Upf1"/>
    <property type="match status" value="1"/>
</dbReference>
<keyword evidence="9" id="KW-1185">Reference proteome</keyword>
<feature type="domain" description="DNA2/NAM7 helicase-like C-terminal" evidence="7">
    <location>
        <begin position="932"/>
        <end position="1133"/>
    </location>
</feature>
<dbReference type="EMBL" id="LT670849">
    <property type="protein sequence ID" value="SHN84263.1"/>
    <property type="molecule type" value="Genomic_DNA"/>
</dbReference>
<evidence type="ECO:0000313" key="8">
    <source>
        <dbReference type="EMBL" id="SHN84263.1"/>
    </source>
</evidence>
<feature type="domain" description="DNA2/NAM7 helicase helicase" evidence="6">
    <location>
        <begin position="630"/>
        <end position="849"/>
    </location>
</feature>
<evidence type="ECO:0000256" key="5">
    <source>
        <dbReference type="ARBA" id="ARBA00022840"/>
    </source>
</evidence>
<dbReference type="GO" id="GO:0016787">
    <property type="term" value="F:hydrolase activity"/>
    <property type="evidence" value="ECO:0007669"/>
    <property type="project" value="UniProtKB-KW"/>
</dbReference>
<gene>
    <name evidence="8" type="ORF">SAMN05444170_5835</name>
</gene>
<dbReference type="InterPro" id="IPR027417">
    <property type="entry name" value="P-loop_NTPase"/>
</dbReference>
<dbReference type="AlphaFoldDB" id="A0A1M7UMK4"/>
<dbReference type="InterPro" id="IPR050534">
    <property type="entry name" value="Coronavir_polyprotein_1ab"/>
</dbReference>
<accession>A0A1M7UMK4</accession>
<dbReference type="SUPFAM" id="SSF52540">
    <property type="entry name" value="P-loop containing nucleoside triphosphate hydrolases"/>
    <property type="match status" value="1"/>
</dbReference>
<organism evidence="8 9">
    <name type="scientific">Bradyrhizobium erythrophlei</name>
    <dbReference type="NCBI Taxonomy" id="1437360"/>
    <lineage>
        <taxon>Bacteria</taxon>
        <taxon>Pseudomonadati</taxon>
        <taxon>Pseudomonadota</taxon>
        <taxon>Alphaproteobacteria</taxon>
        <taxon>Hyphomicrobiales</taxon>
        <taxon>Nitrobacteraceae</taxon>
        <taxon>Bradyrhizobium</taxon>
    </lineage>
</organism>
<keyword evidence="3" id="KW-0378">Hydrolase</keyword>
<dbReference type="PANTHER" id="PTHR43788">
    <property type="entry name" value="DNA2/NAM7 HELICASE FAMILY MEMBER"/>
    <property type="match status" value="1"/>
</dbReference>
<sequence>MATGRQSKRTKPSLNDRFNFDGGVVAPGDRQALRSAMFEVEDRASGQDRCLKLWRKTGTPVDEDLRQLWLHEMRQVQRVMSYAGARDVIVDVIEFVEDEEDFGVVLERVGQPLDEKRKRVPRPHWLRNLNTPRPRVLFWKNIARIVVALGIVHKQSLVHGRIGADVVMTEGLDEPDFQLGGFEWSLWLSSDLAEKSQAKLGPAAALRRADRYSFADDWRDLGLMIADCLDTVIQKTGEVYPKEGSLIALDVPERALLRRLVTPGRMDHLDADSIARSIDDLIASVSRASSARAGTFILVFSGQARLGDAVYAQTSGAIPVDEYRRQLDWVRADLDQGATLLVPRVFDPGTSSLRLITNTMVYRMRAFRDEGSPVWDIAVCYAAEVRTDIFSLGEHDEHSIVQAISVAGTSRQAQELRGRLGPDVLDWTSFSNPKTESGPDPESIAIRRALLLLQTIEAVTKALDVYPIDVLDTGRREGRRFAIVRAASASDRDKIAKRINLSEGAAALKRLFEDEHRDADSKWRISQAASLGASRNNDVTASFVEVVDHHGIRGYQFEIDEELTLDGQLFLRTERDTGTEQVIGRRLRNIKALDTRVDLTEMLADPWRVRHASRETLSDEEQNDSYFLDLDRPKRKALAGLWSTLPSFFVVGPPGVGKTKLATEVVRRRFASDGSTRMLVSAQGHDALDNLQEKIKETLSEAKLSDVLVIRSTTPEKRTTSDEEVHKAGLEYLERLADSGVIGTIPLSIQTRIKTLRQAATRLERSKDTVSRQDRSGLGAISHLVLDAANIVISTANSPDIERLVEAREQFDWVIVEEAAKATGPELVGPLMLSGRRLLIGDHFQLPPFEADRLVKMLSDHSLVVEALGLADQLVGPLMHDGEIDELEPLKSDPTALRDIAAMALRVLEPFRSVVEEDERRSVANPNHRPLAETLTEQRRMDPAIAEIVSKAFYRGRLETECGRKNEAETKPSPVSHLGPLPKSPVVAVDFPHVSSTSHGAGAERGKPRWQNPAEVGAVMDILRLLRPISGSKKPTLAILSPYKAQVDKLQDALTGLRSGSLSHLDGFLPVRSNNAFVGTVDSFQGSEADVVILSLVRNSPRTGAGALGFLRDKRRMNVAISRAKRHLFIVGSLDFLREAVRGVNPDAAEHDLSFLTTMVDTIADLTTRKRGELPLATIIAASKLKGSK</sequence>
<evidence type="ECO:0000259" key="6">
    <source>
        <dbReference type="Pfam" id="PF13086"/>
    </source>
</evidence>
<dbReference type="OrthoDB" id="9757917at2"/>
<evidence type="ECO:0000313" key="9">
    <source>
        <dbReference type="Proteomes" id="UP000184096"/>
    </source>
</evidence>
<dbReference type="GO" id="GO:0005524">
    <property type="term" value="F:ATP binding"/>
    <property type="evidence" value="ECO:0007669"/>
    <property type="project" value="UniProtKB-KW"/>
</dbReference>
<dbReference type="InterPro" id="IPR041677">
    <property type="entry name" value="DNA2/NAM7_AAA_11"/>
</dbReference>
<dbReference type="InterPro" id="IPR011009">
    <property type="entry name" value="Kinase-like_dom_sf"/>
</dbReference>